<dbReference type="Pfam" id="PF12796">
    <property type="entry name" value="Ank_2"/>
    <property type="match status" value="1"/>
</dbReference>
<accession>G9EMF2</accession>
<gene>
    <name evidence="3" type="ORF">LDG_6418</name>
</gene>
<feature type="compositionally biased region" description="Pro residues" evidence="2">
    <location>
        <begin position="599"/>
        <end position="619"/>
    </location>
</feature>
<dbReference type="HOGENOM" id="CLU_441309_0_0_6"/>
<feature type="region of interest" description="Disordered" evidence="2">
    <location>
        <begin position="556"/>
        <end position="619"/>
    </location>
</feature>
<feature type="repeat" description="ANK" evidence="1">
    <location>
        <begin position="242"/>
        <end position="274"/>
    </location>
</feature>
<keyword evidence="1" id="KW-0040">ANK repeat</keyword>
<sequence length="619" mass="71361">MKHTKQAYSCYFEVQLYEEDFGKSREKHNQICNELLLQQLEQLSQEGIQFCNEITNEKLMSNISSNMQAAPDAFFVWEHCSSSTAMGQKGIMRLIPKSQHTNSSEFWGIIHPDYRKRGGYHEWAVPFGAPIELLRADSTKLKDIDLKKISDATIESLPNYFKKAVLSNNLTSVAQLINHAKQIDCSLSKLKEILNQTYTIGAREKKTTLLHIASKSGNEPLMNILIKYTDIQPHFTQTVDHKLETPAHIAVYNNRPLLLKKLILAGADLSKKNHKQETVHDMITRLRFHSCKKVYDDALQIITSHSNISHDDTSNTPPKDKTKTNIPYRDPTMVYGNQPSTSKQSSSSGSTQSSPPVFNGNYTFQDVLKKQFEKTTASHFIKKAEVQRPVPKTTFVDLLKKQFGEQNKCHFTTKAFVHQSKHGQDKPIFAPRSPIFWNERNKRLILLKQIQVQQEQQAIKAQEPSQTKQLRPVQPTLRPSQPTPRPSQPTPRPSQPTPRPNTQQAREARQQQTLQKMQERTNQATQRVQQIQKCQEQSKQRDQQRAQIVEQKIQERAKQERVRQQGFQQIQQRVNQERARQLNPQPQTRNQQPRSNRNAPPPPRVNRPPPPPPPRVIRR</sequence>
<evidence type="ECO:0000256" key="2">
    <source>
        <dbReference type="SAM" id="MobiDB-lite"/>
    </source>
</evidence>
<feature type="compositionally biased region" description="Low complexity" evidence="2">
    <location>
        <begin position="338"/>
        <end position="356"/>
    </location>
</feature>
<feature type="compositionally biased region" description="Basic and acidic residues" evidence="2">
    <location>
        <begin position="308"/>
        <end position="323"/>
    </location>
</feature>
<proteinExistence type="predicted"/>
<dbReference type="Gene3D" id="1.25.40.20">
    <property type="entry name" value="Ankyrin repeat-containing domain"/>
    <property type="match status" value="1"/>
</dbReference>
<feature type="region of interest" description="Disordered" evidence="2">
    <location>
        <begin position="458"/>
        <end position="525"/>
    </location>
</feature>
<dbReference type="AlphaFoldDB" id="G9EMF2"/>
<dbReference type="OrthoDB" id="5653232at2"/>
<dbReference type="STRING" id="658187.LDG_6418"/>
<protein>
    <submittedName>
        <fullName evidence="3">Uncharacterized protein</fullName>
    </submittedName>
</protein>
<dbReference type="InterPro" id="IPR002110">
    <property type="entry name" value="Ankyrin_rpt"/>
</dbReference>
<dbReference type="InterPro" id="IPR036770">
    <property type="entry name" value="Ankyrin_rpt-contain_sf"/>
</dbReference>
<dbReference type="InParanoid" id="G9EMF2"/>
<dbReference type="SMART" id="SM00248">
    <property type="entry name" value="ANK"/>
    <property type="match status" value="3"/>
</dbReference>
<feature type="compositionally biased region" description="Low complexity" evidence="2">
    <location>
        <begin position="500"/>
        <end position="515"/>
    </location>
</feature>
<evidence type="ECO:0000256" key="1">
    <source>
        <dbReference type="PROSITE-ProRule" id="PRU00023"/>
    </source>
</evidence>
<keyword evidence="4" id="KW-1185">Reference proteome</keyword>
<evidence type="ECO:0000313" key="3">
    <source>
        <dbReference type="EMBL" id="EHL31488.1"/>
    </source>
</evidence>
<organism evidence="3 4">
    <name type="scientific">Legionella drancourtii LLAP12</name>
    <dbReference type="NCBI Taxonomy" id="658187"/>
    <lineage>
        <taxon>Bacteria</taxon>
        <taxon>Pseudomonadati</taxon>
        <taxon>Pseudomonadota</taxon>
        <taxon>Gammaproteobacteria</taxon>
        <taxon>Legionellales</taxon>
        <taxon>Legionellaceae</taxon>
        <taxon>Legionella</taxon>
    </lineage>
</organism>
<dbReference type="SUPFAM" id="SSF48403">
    <property type="entry name" value="Ankyrin repeat"/>
    <property type="match status" value="1"/>
</dbReference>
<dbReference type="EMBL" id="JH413813">
    <property type="protein sequence ID" value="EHL31488.1"/>
    <property type="molecule type" value="Genomic_DNA"/>
</dbReference>
<dbReference type="PROSITE" id="PS50088">
    <property type="entry name" value="ANK_REPEAT"/>
    <property type="match status" value="1"/>
</dbReference>
<feature type="compositionally biased region" description="Low complexity" evidence="2">
    <location>
        <begin position="581"/>
        <end position="598"/>
    </location>
</feature>
<reference evidence="3 4" key="1">
    <citation type="journal article" date="2011" name="BMC Genomics">
        <title>Insight into cross-talk between intra-amoebal pathogens.</title>
        <authorList>
            <person name="Gimenez G."/>
            <person name="Bertelli C."/>
            <person name="Moliner C."/>
            <person name="Robert C."/>
            <person name="Raoult D."/>
            <person name="Fournier P.E."/>
            <person name="Greub G."/>
        </authorList>
    </citation>
    <scope>NUCLEOTIDE SEQUENCE [LARGE SCALE GENOMIC DNA]</scope>
    <source>
        <strain evidence="3 4">LLAP12</strain>
    </source>
</reference>
<dbReference type="Proteomes" id="UP000002770">
    <property type="component" value="Unassembled WGS sequence"/>
</dbReference>
<dbReference type="RefSeq" id="WP_006870350.1">
    <property type="nucleotide sequence ID" value="NZ_JH413813.1"/>
</dbReference>
<feature type="compositionally biased region" description="Pro residues" evidence="2">
    <location>
        <begin position="481"/>
        <end position="499"/>
    </location>
</feature>
<feature type="compositionally biased region" description="Low complexity" evidence="2">
    <location>
        <begin position="564"/>
        <end position="574"/>
    </location>
</feature>
<evidence type="ECO:0000313" key="4">
    <source>
        <dbReference type="Proteomes" id="UP000002770"/>
    </source>
</evidence>
<name>G9EMF2_9GAMM</name>
<feature type="region of interest" description="Disordered" evidence="2">
    <location>
        <begin position="307"/>
        <end position="356"/>
    </location>
</feature>